<protein>
    <submittedName>
        <fullName evidence="1">Kinase-like protein</fullName>
    </submittedName>
</protein>
<dbReference type="EMBL" id="KZ819891">
    <property type="protein sequence ID" value="PWN50855.1"/>
    <property type="molecule type" value="Genomic_DNA"/>
</dbReference>
<keyword evidence="2" id="KW-1185">Reference proteome</keyword>
<gene>
    <name evidence="1" type="ORF">IE53DRAFT_343366</name>
</gene>
<sequence length="502" mass="55723">MTGGKQNSSSDDAVKVILTLSSTSWGVERLSSSSSQGIPATPSPSARIESKLNRLLVSVSKDSGRLTLHSRGLCSRVYRHPISSILGEEEPSSSDDLSSTQRLLDRILIDEEAMPGSVCVKRVVTEDQFRPHDVELEVEILSRISCPNVVKLLGVVEDTTDPFSTQLDLVMPFHPFTFQSILDEPCFSPRITNPTPSSQPTERNQSRPPPNLLQLVSGSNFADYLLFLTRSLFSALDHLHSRGIQHRDLKPSNILITERTGLPKLIDFGTSLDSGSANDRRGDAKVCEVGTGPYRAPELLFAPRSGYQAEKVDLWSVAVSLIESFRELKQVATKVVATADASCMVVEEESSGEEEEEGWGERSIFRFRTQEEDPDPEPTPSGHQRIPLFSSIQDPNPRSPRSDISLASNMFNILPLPKPEDQHLWPESEEFQPNLERLPFPREQGRGLGFVLERFLRQHGTDLQAEQRSSLEKIFRVLASCVRLSASSRPAATEVLKALEEV</sequence>
<evidence type="ECO:0000313" key="2">
    <source>
        <dbReference type="Proteomes" id="UP000245626"/>
    </source>
</evidence>
<proteinExistence type="predicted"/>
<accession>A0ACD0NYD6</accession>
<evidence type="ECO:0000313" key="1">
    <source>
        <dbReference type="EMBL" id="PWN50855.1"/>
    </source>
</evidence>
<organism evidence="1 2">
    <name type="scientific">Violaceomyces palustris</name>
    <dbReference type="NCBI Taxonomy" id="1673888"/>
    <lineage>
        <taxon>Eukaryota</taxon>
        <taxon>Fungi</taxon>
        <taxon>Dikarya</taxon>
        <taxon>Basidiomycota</taxon>
        <taxon>Ustilaginomycotina</taxon>
        <taxon>Ustilaginomycetes</taxon>
        <taxon>Violaceomycetales</taxon>
        <taxon>Violaceomycetaceae</taxon>
        <taxon>Violaceomyces</taxon>
    </lineage>
</organism>
<dbReference type="Proteomes" id="UP000245626">
    <property type="component" value="Unassembled WGS sequence"/>
</dbReference>
<reference evidence="1 2" key="1">
    <citation type="journal article" date="2018" name="Mol. Biol. Evol.">
        <title>Broad Genomic Sampling Reveals a Smut Pathogenic Ancestry of the Fungal Clade Ustilaginomycotina.</title>
        <authorList>
            <person name="Kijpornyongpan T."/>
            <person name="Mondo S.J."/>
            <person name="Barry K."/>
            <person name="Sandor L."/>
            <person name="Lee J."/>
            <person name="Lipzen A."/>
            <person name="Pangilinan J."/>
            <person name="LaButti K."/>
            <person name="Hainaut M."/>
            <person name="Henrissat B."/>
            <person name="Grigoriev I.V."/>
            <person name="Spatafora J.W."/>
            <person name="Aime M.C."/>
        </authorList>
    </citation>
    <scope>NUCLEOTIDE SEQUENCE [LARGE SCALE GENOMIC DNA]</scope>
    <source>
        <strain evidence="1 2">SA 807</strain>
    </source>
</reference>
<name>A0ACD0NYD6_9BASI</name>